<gene>
    <name evidence="2" type="ORF">AB1Y20_014968</name>
</gene>
<evidence type="ECO:0000313" key="2">
    <source>
        <dbReference type="EMBL" id="KAL1526248.1"/>
    </source>
</evidence>
<comment type="caution">
    <text evidence="2">The sequence shown here is derived from an EMBL/GenBank/DDBJ whole genome shotgun (WGS) entry which is preliminary data.</text>
</comment>
<sequence>MGRPRAGRGAGRGRGRALLAREAPRSESLPPIKKPSALFGKQIKVPGGFWQGRMSARERETLYSLCTVTREFDAVHPWGPAEGGAGSTRPPSRAWQLQEMGPAGTGSLEAGDASGEIFWMEHDDFVVYY</sequence>
<evidence type="ECO:0000313" key="3">
    <source>
        <dbReference type="Proteomes" id="UP001515480"/>
    </source>
</evidence>
<accession>A0AB34JVR6</accession>
<evidence type="ECO:0000256" key="1">
    <source>
        <dbReference type="SAM" id="MobiDB-lite"/>
    </source>
</evidence>
<feature type="region of interest" description="Disordered" evidence="1">
    <location>
        <begin position="1"/>
        <end position="34"/>
    </location>
</feature>
<feature type="region of interest" description="Disordered" evidence="1">
    <location>
        <begin position="77"/>
        <end position="108"/>
    </location>
</feature>
<organism evidence="2 3">
    <name type="scientific">Prymnesium parvum</name>
    <name type="common">Toxic golden alga</name>
    <dbReference type="NCBI Taxonomy" id="97485"/>
    <lineage>
        <taxon>Eukaryota</taxon>
        <taxon>Haptista</taxon>
        <taxon>Haptophyta</taxon>
        <taxon>Prymnesiophyceae</taxon>
        <taxon>Prymnesiales</taxon>
        <taxon>Prymnesiaceae</taxon>
        <taxon>Prymnesium</taxon>
    </lineage>
</organism>
<dbReference type="Proteomes" id="UP001515480">
    <property type="component" value="Unassembled WGS sequence"/>
</dbReference>
<protein>
    <submittedName>
        <fullName evidence="2">Uncharacterized protein</fullName>
    </submittedName>
</protein>
<dbReference type="AlphaFoldDB" id="A0AB34JVR6"/>
<dbReference type="EMBL" id="JBGBPQ010000003">
    <property type="protein sequence ID" value="KAL1526248.1"/>
    <property type="molecule type" value="Genomic_DNA"/>
</dbReference>
<keyword evidence="3" id="KW-1185">Reference proteome</keyword>
<proteinExistence type="predicted"/>
<reference evidence="2 3" key="1">
    <citation type="journal article" date="2024" name="Science">
        <title>Giant polyketide synthase enzymes in the biosynthesis of giant marine polyether toxins.</title>
        <authorList>
            <person name="Fallon T.R."/>
            <person name="Shende V.V."/>
            <person name="Wierzbicki I.H."/>
            <person name="Pendleton A.L."/>
            <person name="Watervoot N.F."/>
            <person name="Auber R.P."/>
            <person name="Gonzalez D.J."/>
            <person name="Wisecaver J.H."/>
            <person name="Moore B.S."/>
        </authorList>
    </citation>
    <scope>NUCLEOTIDE SEQUENCE [LARGE SCALE GENOMIC DNA]</scope>
    <source>
        <strain evidence="2 3">12B1</strain>
    </source>
</reference>
<name>A0AB34JVR6_PRYPA</name>